<name>A0ABS4KEX9_9FIRM</name>
<keyword evidence="5" id="KW-1185">Reference proteome</keyword>
<dbReference type="InterPro" id="IPR001460">
    <property type="entry name" value="PCN-bd_Tpept"/>
</dbReference>
<dbReference type="PANTHER" id="PTHR30627:SF24">
    <property type="entry name" value="PENICILLIN-BINDING PROTEIN 4B"/>
    <property type="match status" value="1"/>
</dbReference>
<dbReference type="EMBL" id="JAGGLJ010000015">
    <property type="protein sequence ID" value="MBP2025935.1"/>
    <property type="molecule type" value="Genomic_DNA"/>
</dbReference>
<reference evidence="4 5" key="1">
    <citation type="submission" date="2021-03" db="EMBL/GenBank/DDBJ databases">
        <title>Genomic Encyclopedia of Type Strains, Phase IV (KMG-IV): sequencing the most valuable type-strain genomes for metagenomic binning, comparative biology and taxonomic classification.</title>
        <authorList>
            <person name="Goeker M."/>
        </authorList>
    </citation>
    <scope>NUCLEOTIDE SEQUENCE [LARGE SCALE GENOMIC DNA]</scope>
    <source>
        <strain evidence="4 5">DSM 27563</strain>
    </source>
</reference>
<comment type="caution">
    <text evidence="4">The sequence shown here is derived from an EMBL/GenBank/DDBJ whole genome shotgun (WGS) entry which is preliminary data.</text>
</comment>
<protein>
    <submittedName>
        <fullName evidence="4">Peptidoglycan glycosyltransferase</fullName>
        <ecNumber evidence="4">2.4.1.129</ecNumber>
    </submittedName>
</protein>
<dbReference type="RefSeq" id="WP_210061674.1">
    <property type="nucleotide sequence ID" value="NZ_JAGGLJ010000015.1"/>
</dbReference>
<dbReference type="Pfam" id="PF21922">
    <property type="entry name" value="PBP_dimer_2"/>
    <property type="match status" value="1"/>
</dbReference>
<dbReference type="Gene3D" id="3.90.1310.10">
    <property type="entry name" value="Penicillin-binding protein 2a (Domain 2)"/>
    <property type="match status" value="1"/>
</dbReference>
<keyword evidence="1" id="KW-0472">Membrane</keyword>
<keyword evidence="1" id="KW-1133">Transmembrane helix</keyword>
<keyword evidence="1" id="KW-0812">Transmembrane</keyword>
<dbReference type="Gene3D" id="3.40.710.10">
    <property type="entry name" value="DD-peptidase/beta-lactamase superfamily"/>
    <property type="match status" value="1"/>
</dbReference>
<feature type="domain" description="Penicillin-binding protein transpeptidase" evidence="2">
    <location>
        <begin position="162"/>
        <end position="465"/>
    </location>
</feature>
<dbReference type="InterPro" id="IPR012338">
    <property type="entry name" value="Beta-lactam/transpept-like"/>
</dbReference>
<sequence>MNFKENRKILVLLVFLILLFMSLIFYLSYFTIFLSADIKDHPANRRDFLEEAAIKRGTILDRNGDVLAYSDGEQYKYERHYTYPIIYSHVVGYSNKVTGKAGIESKYNKYLLGEEGSQTLKSLKSFFNKKLDPKAGDNVVLTTHTGLQQRSRDLLDKSGESGAIVTMNPKTGEILSLVSYPDFNSQTVDKDQAAIVEQNKAAFYNRATQSLFPPGSTFKIVTAAGILENDINQNYKDTGEEASGGHPIRNSGQKVYGEVDLNEAFTFSVNTYFANKAMALGKDKFGEMSEKFMFNKKFDFDLSMNPSKFEYKNWDKQAVASAGIGQGDVLATPLQMCMVASTIANGGNMMKPYIVSSVVSNDGTSVLTHEPEVLSNVMNEQNANLIKDMMVNVVNKGSGKSARIRRAQVAGKTGTAQKSSQSAANDAWFVGFAPADDPQICVAVVIQNVEDYGGKVAAPIAANIIDYALRNME</sequence>
<feature type="domain" description="Penicillin binding protein A dimerisation" evidence="3">
    <location>
        <begin position="56"/>
        <end position="130"/>
    </location>
</feature>
<dbReference type="InterPro" id="IPR054120">
    <property type="entry name" value="PBPA_dimer"/>
</dbReference>
<dbReference type="Proteomes" id="UP001519306">
    <property type="component" value="Unassembled WGS sequence"/>
</dbReference>
<dbReference type="SUPFAM" id="SSF56601">
    <property type="entry name" value="beta-lactamase/transpeptidase-like"/>
    <property type="match status" value="1"/>
</dbReference>
<gene>
    <name evidence="4" type="ORF">J2Z71_001486</name>
</gene>
<proteinExistence type="predicted"/>
<keyword evidence="4" id="KW-0808">Transferase</keyword>
<evidence type="ECO:0000259" key="3">
    <source>
        <dbReference type="Pfam" id="PF21922"/>
    </source>
</evidence>
<evidence type="ECO:0000313" key="5">
    <source>
        <dbReference type="Proteomes" id="UP001519306"/>
    </source>
</evidence>
<dbReference type="InterPro" id="IPR050515">
    <property type="entry name" value="Beta-lactam/transpept"/>
</dbReference>
<dbReference type="GO" id="GO:0016757">
    <property type="term" value="F:glycosyltransferase activity"/>
    <property type="evidence" value="ECO:0007669"/>
    <property type="project" value="UniProtKB-KW"/>
</dbReference>
<feature type="transmembrane region" description="Helical" evidence="1">
    <location>
        <begin position="9"/>
        <end position="29"/>
    </location>
</feature>
<keyword evidence="4" id="KW-0328">Glycosyltransferase</keyword>
<dbReference type="EC" id="2.4.1.129" evidence="4"/>
<evidence type="ECO:0000259" key="2">
    <source>
        <dbReference type="Pfam" id="PF00905"/>
    </source>
</evidence>
<dbReference type="PANTHER" id="PTHR30627">
    <property type="entry name" value="PEPTIDOGLYCAN D,D-TRANSPEPTIDASE"/>
    <property type="match status" value="1"/>
</dbReference>
<accession>A0ABS4KEX9</accession>
<dbReference type="Pfam" id="PF00905">
    <property type="entry name" value="Transpeptidase"/>
    <property type="match status" value="1"/>
</dbReference>
<organism evidence="4 5">
    <name type="scientific">Peptoniphilus stercorisuis</name>
    <dbReference type="NCBI Taxonomy" id="1436965"/>
    <lineage>
        <taxon>Bacteria</taxon>
        <taxon>Bacillati</taxon>
        <taxon>Bacillota</taxon>
        <taxon>Tissierellia</taxon>
        <taxon>Tissierellales</taxon>
        <taxon>Peptoniphilaceae</taxon>
        <taxon>Peptoniphilus</taxon>
    </lineage>
</organism>
<evidence type="ECO:0000313" key="4">
    <source>
        <dbReference type="EMBL" id="MBP2025935.1"/>
    </source>
</evidence>
<evidence type="ECO:0000256" key="1">
    <source>
        <dbReference type="SAM" id="Phobius"/>
    </source>
</evidence>